<dbReference type="Proteomes" id="UP000278143">
    <property type="component" value="Unassembled WGS sequence"/>
</dbReference>
<protein>
    <submittedName>
        <fullName evidence="2">Uncharacterized protein</fullName>
    </submittedName>
</protein>
<accession>A0A4P9YWM6</accession>
<gene>
    <name evidence="2" type="ORF">SYNPS1DRAFT_29895</name>
</gene>
<name>A0A4P9YWM6_9FUNG</name>
<dbReference type="EMBL" id="KZ990293">
    <property type="protein sequence ID" value="RKP24334.1"/>
    <property type="molecule type" value="Genomic_DNA"/>
</dbReference>
<evidence type="ECO:0000256" key="1">
    <source>
        <dbReference type="SAM" id="SignalP"/>
    </source>
</evidence>
<sequence>MFALSYTKATALLCLLAMATNSLAAISFDNFLPTTAAQYFNAAGVRVNGNMVPSRGGLYGKGYVLNKQRKTTENAHIWCFQRRNTAIPDNPADIVLSKYERQYSHSTERPANIAGVIAPFKAESYPCYAVRTCGRHFL</sequence>
<keyword evidence="3" id="KW-1185">Reference proteome</keyword>
<evidence type="ECO:0000313" key="2">
    <source>
        <dbReference type="EMBL" id="RKP24334.1"/>
    </source>
</evidence>
<reference evidence="3" key="1">
    <citation type="journal article" date="2018" name="Nat. Microbiol.">
        <title>Leveraging single-cell genomics to expand the fungal tree of life.</title>
        <authorList>
            <person name="Ahrendt S.R."/>
            <person name="Quandt C.A."/>
            <person name="Ciobanu D."/>
            <person name="Clum A."/>
            <person name="Salamov A."/>
            <person name="Andreopoulos B."/>
            <person name="Cheng J.F."/>
            <person name="Woyke T."/>
            <person name="Pelin A."/>
            <person name="Henrissat B."/>
            <person name="Reynolds N.K."/>
            <person name="Benny G.L."/>
            <person name="Smith M.E."/>
            <person name="James T.Y."/>
            <person name="Grigoriev I.V."/>
        </authorList>
    </citation>
    <scope>NUCLEOTIDE SEQUENCE [LARGE SCALE GENOMIC DNA]</scope>
    <source>
        <strain evidence="3">Benny S71-1</strain>
    </source>
</reference>
<dbReference type="AlphaFoldDB" id="A0A4P9YWM6"/>
<evidence type="ECO:0000313" key="3">
    <source>
        <dbReference type="Proteomes" id="UP000278143"/>
    </source>
</evidence>
<organism evidence="2 3">
    <name type="scientific">Syncephalis pseudoplumigaleata</name>
    <dbReference type="NCBI Taxonomy" id="1712513"/>
    <lineage>
        <taxon>Eukaryota</taxon>
        <taxon>Fungi</taxon>
        <taxon>Fungi incertae sedis</taxon>
        <taxon>Zoopagomycota</taxon>
        <taxon>Zoopagomycotina</taxon>
        <taxon>Zoopagomycetes</taxon>
        <taxon>Zoopagales</taxon>
        <taxon>Piptocephalidaceae</taxon>
        <taxon>Syncephalis</taxon>
    </lineage>
</organism>
<feature type="chain" id="PRO_5020403055" evidence="1">
    <location>
        <begin position="25"/>
        <end position="138"/>
    </location>
</feature>
<feature type="signal peptide" evidence="1">
    <location>
        <begin position="1"/>
        <end position="24"/>
    </location>
</feature>
<proteinExistence type="predicted"/>
<keyword evidence="1" id="KW-0732">Signal</keyword>